<evidence type="ECO:0000313" key="13">
    <source>
        <dbReference type="Proteomes" id="UP000008141"/>
    </source>
</evidence>
<dbReference type="OrthoDB" id="428480at2759"/>
<gene>
    <name evidence="12" type="ORF">CHLNCDRAFT_141982</name>
</gene>
<keyword evidence="4 9" id="KW-0732">Signal</keyword>
<dbReference type="SUPFAM" id="SSF51445">
    <property type="entry name" value="(Trans)glycosidases"/>
    <property type="match status" value="1"/>
</dbReference>
<dbReference type="Gene3D" id="3.30.379.10">
    <property type="entry name" value="Chitobiase/beta-hexosaminidase domain 2-like"/>
    <property type="match status" value="1"/>
</dbReference>
<dbReference type="GO" id="GO:0016020">
    <property type="term" value="C:membrane"/>
    <property type="evidence" value="ECO:0007669"/>
    <property type="project" value="TreeGrafter"/>
</dbReference>
<dbReference type="FunCoup" id="E1Z7G7">
    <property type="interactions" value="407"/>
</dbReference>
<dbReference type="PANTHER" id="PTHR22600:SF57">
    <property type="entry name" value="BETA-N-ACETYLHEXOSAMINIDASE"/>
    <property type="match status" value="1"/>
</dbReference>
<feature type="domain" description="Beta-hexosaminidase eukaryotic type N-terminal" evidence="11">
    <location>
        <begin position="93"/>
        <end position="145"/>
    </location>
</feature>
<evidence type="ECO:0000313" key="12">
    <source>
        <dbReference type="EMBL" id="EFN57917.1"/>
    </source>
</evidence>
<evidence type="ECO:0000259" key="10">
    <source>
        <dbReference type="Pfam" id="PF00728"/>
    </source>
</evidence>
<evidence type="ECO:0000256" key="8">
    <source>
        <dbReference type="PIRSR" id="PIRSR625705-1"/>
    </source>
</evidence>
<feature type="signal peptide" evidence="9">
    <location>
        <begin position="1"/>
        <end position="20"/>
    </location>
</feature>
<evidence type="ECO:0000256" key="9">
    <source>
        <dbReference type="SAM" id="SignalP"/>
    </source>
</evidence>
<keyword evidence="5" id="KW-0378">Hydrolase</keyword>
<dbReference type="InterPro" id="IPR029019">
    <property type="entry name" value="HEX_eukaryotic_N"/>
</dbReference>
<protein>
    <recommendedName>
        <fullName evidence="3">beta-N-acetylhexosaminidase</fullName>
        <ecNumber evidence="3">3.2.1.52</ecNumber>
    </recommendedName>
</protein>
<evidence type="ECO:0000259" key="11">
    <source>
        <dbReference type="Pfam" id="PF14845"/>
    </source>
</evidence>
<dbReference type="PANTHER" id="PTHR22600">
    <property type="entry name" value="BETA-HEXOSAMINIDASE"/>
    <property type="match status" value="1"/>
</dbReference>
<dbReference type="AlphaFoldDB" id="E1Z7G7"/>
<dbReference type="GO" id="GO:0004563">
    <property type="term" value="F:beta-N-acetylhexosaminidase activity"/>
    <property type="evidence" value="ECO:0007669"/>
    <property type="project" value="UniProtKB-EC"/>
</dbReference>
<dbReference type="FunFam" id="3.20.20.80:FF:000063">
    <property type="entry name" value="Beta-hexosaminidase"/>
    <property type="match status" value="1"/>
</dbReference>
<dbReference type="GO" id="GO:0005975">
    <property type="term" value="P:carbohydrate metabolic process"/>
    <property type="evidence" value="ECO:0007669"/>
    <property type="project" value="InterPro"/>
</dbReference>
<evidence type="ECO:0000256" key="6">
    <source>
        <dbReference type="ARBA" id="ARBA00023180"/>
    </source>
</evidence>
<dbReference type="STRING" id="554065.E1Z7G7"/>
<dbReference type="Gene3D" id="3.20.20.80">
    <property type="entry name" value="Glycosidases"/>
    <property type="match status" value="1"/>
</dbReference>
<dbReference type="KEGG" id="cvr:CHLNCDRAFT_141982"/>
<dbReference type="EC" id="3.2.1.52" evidence="3"/>
<dbReference type="Pfam" id="PF14845">
    <property type="entry name" value="Glycohydro_20b2"/>
    <property type="match status" value="1"/>
</dbReference>
<feature type="domain" description="Glycoside hydrolase family 20 catalytic" evidence="10">
    <location>
        <begin position="167"/>
        <end position="506"/>
    </location>
</feature>
<keyword evidence="13" id="KW-1185">Reference proteome</keyword>
<dbReference type="SUPFAM" id="SSF55545">
    <property type="entry name" value="beta-N-acetylhexosaminidase-like domain"/>
    <property type="match status" value="1"/>
</dbReference>
<dbReference type="GO" id="GO:0030203">
    <property type="term" value="P:glycosaminoglycan metabolic process"/>
    <property type="evidence" value="ECO:0007669"/>
    <property type="project" value="TreeGrafter"/>
</dbReference>
<dbReference type="InterPro" id="IPR017853">
    <property type="entry name" value="GH"/>
</dbReference>
<evidence type="ECO:0000256" key="4">
    <source>
        <dbReference type="ARBA" id="ARBA00022729"/>
    </source>
</evidence>
<evidence type="ECO:0000256" key="2">
    <source>
        <dbReference type="ARBA" id="ARBA00006285"/>
    </source>
</evidence>
<evidence type="ECO:0000256" key="7">
    <source>
        <dbReference type="ARBA" id="ARBA00023295"/>
    </source>
</evidence>
<dbReference type="Pfam" id="PF00728">
    <property type="entry name" value="Glyco_hydro_20"/>
    <property type="match status" value="1"/>
</dbReference>
<reference evidence="12 13" key="1">
    <citation type="journal article" date="2010" name="Plant Cell">
        <title>The Chlorella variabilis NC64A genome reveals adaptation to photosymbiosis, coevolution with viruses, and cryptic sex.</title>
        <authorList>
            <person name="Blanc G."/>
            <person name="Duncan G."/>
            <person name="Agarkova I."/>
            <person name="Borodovsky M."/>
            <person name="Gurnon J."/>
            <person name="Kuo A."/>
            <person name="Lindquist E."/>
            <person name="Lucas S."/>
            <person name="Pangilinan J."/>
            <person name="Polle J."/>
            <person name="Salamov A."/>
            <person name="Terry A."/>
            <person name="Yamada T."/>
            <person name="Dunigan D.D."/>
            <person name="Grigoriev I.V."/>
            <person name="Claverie J.M."/>
            <person name="Van Etten J.L."/>
        </authorList>
    </citation>
    <scope>NUCLEOTIDE SEQUENCE [LARGE SCALE GENOMIC DNA]</scope>
    <source>
        <strain evidence="12 13">NC64A</strain>
    </source>
</reference>
<evidence type="ECO:0000256" key="5">
    <source>
        <dbReference type="ARBA" id="ARBA00022801"/>
    </source>
</evidence>
<keyword evidence="6" id="KW-0325">Glycoprotein</keyword>
<accession>E1Z7G7</accession>
<dbReference type="eggNOG" id="KOG2499">
    <property type="taxonomic scope" value="Eukaryota"/>
</dbReference>
<comment type="similarity">
    <text evidence="2">Belongs to the glycosyl hydrolase 20 family.</text>
</comment>
<sequence>MLVAMLLHVLLLSGPQQARADSEAPMVWPRPASLSHGACNGGSPLGLAGAQLQVRVLSGQADEATAYVEAALQAALPEWGCGIEAGPAATGPTISVVIANASCTQPSCYSHENDESYSLQIDEAGAITIAAAEIFGANWALSTLSSLANGTCGLTCLPIEVEDTPRFGHRGVLVDTARHWFSVEDLKRKILDPMHATKMNVLHWHVYDSQSQPLELRFDPRLWLPYSKEQRFTQEDAREVVRYAFARGIRVLPEFDLPGHTAIFGKADPGLVDCLDYLPWDGTGVPNVMANQPPAGQLKPDQAGLASQLLDEMMELFPNSIISSGADEVNFNCWNNATVVAQNASDYPQFQEKMVRKLAGFQEQVAATINGAGRTMAVWDESYGTWNFSGTPALPRGSVLLSWLDTNNTAAMTDAGYNVVWMPWRRLYLDCGLGTPTSPPNWCAPLNNWTTIYLANPLETFNATSGDPSRLLGAEVATWSEHIVPSILDYVVWPRAAALAERLWSPEKDTQWCDTAPPQLNSEGVDYCAPAKTYKGVDLTFDNLVDPKEV</sequence>
<dbReference type="InterPro" id="IPR015883">
    <property type="entry name" value="Glyco_hydro_20_cat"/>
</dbReference>
<keyword evidence="7" id="KW-0326">Glycosidase</keyword>
<dbReference type="OMA" id="YYLDMAL"/>
<dbReference type="PRINTS" id="PR00738">
    <property type="entry name" value="GLHYDRLASE20"/>
</dbReference>
<feature type="chain" id="PRO_5003156037" description="beta-N-acetylhexosaminidase" evidence="9">
    <location>
        <begin position="21"/>
        <end position="550"/>
    </location>
</feature>
<dbReference type="InterPro" id="IPR025705">
    <property type="entry name" value="Beta_hexosaminidase_sua/sub"/>
</dbReference>
<comment type="catalytic activity">
    <reaction evidence="1">
        <text>Hydrolysis of terminal non-reducing N-acetyl-D-hexosamine residues in N-acetyl-beta-D-hexosaminides.</text>
        <dbReference type="EC" id="3.2.1.52"/>
    </reaction>
</comment>
<feature type="active site" description="Proton donor" evidence="8">
    <location>
        <position position="328"/>
    </location>
</feature>
<dbReference type="InParanoid" id="E1Z7G7"/>
<name>E1Z7G7_CHLVA</name>
<evidence type="ECO:0000256" key="1">
    <source>
        <dbReference type="ARBA" id="ARBA00001231"/>
    </source>
</evidence>
<dbReference type="GeneID" id="17357595"/>
<dbReference type="InterPro" id="IPR029018">
    <property type="entry name" value="Hex-like_dom2"/>
</dbReference>
<dbReference type="Proteomes" id="UP000008141">
    <property type="component" value="Unassembled WGS sequence"/>
</dbReference>
<organism evidence="13">
    <name type="scientific">Chlorella variabilis</name>
    <name type="common">Green alga</name>
    <dbReference type="NCBI Taxonomy" id="554065"/>
    <lineage>
        <taxon>Eukaryota</taxon>
        <taxon>Viridiplantae</taxon>
        <taxon>Chlorophyta</taxon>
        <taxon>core chlorophytes</taxon>
        <taxon>Trebouxiophyceae</taxon>
        <taxon>Chlorellales</taxon>
        <taxon>Chlorellaceae</taxon>
        <taxon>Chlorella clade</taxon>
        <taxon>Chlorella</taxon>
    </lineage>
</organism>
<evidence type="ECO:0000256" key="3">
    <source>
        <dbReference type="ARBA" id="ARBA00012663"/>
    </source>
</evidence>
<dbReference type="EMBL" id="GL433838">
    <property type="protein sequence ID" value="EFN57917.1"/>
    <property type="molecule type" value="Genomic_DNA"/>
</dbReference>
<dbReference type="RefSeq" id="XP_005850019.1">
    <property type="nucleotide sequence ID" value="XM_005849957.1"/>
</dbReference>
<proteinExistence type="inferred from homology"/>